<feature type="compositionally biased region" description="Basic residues" evidence="2">
    <location>
        <begin position="311"/>
        <end position="321"/>
    </location>
</feature>
<dbReference type="OrthoDB" id="3550095at2759"/>
<feature type="compositionally biased region" description="Polar residues" evidence="2">
    <location>
        <begin position="508"/>
        <end position="520"/>
    </location>
</feature>
<dbReference type="GO" id="GO:0003676">
    <property type="term" value="F:nucleic acid binding"/>
    <property type="evidence" value="ECO:0007669"/>
    <property type="project" value="InterPro"/>
</dbReference>
<sequence>MPDSTPGGAARPEEGQCYNCGASGHWAIACPEPTRETPAGLAAWRNSHTMGKGHTRDHHGGSKKPKGPIITKYAPPPPPAPPVNQYVPPPGYAPPPAPYSGPAPPYTTQYPSTSQSIPSYAPGYPSYPPSYPSQSYPPPSYGGRLPPGLPGPPPVYPPGYAPPHPSGHSPGAPPGAPPPPPPPPGVYGEPPHPPPPPGPPPSYFPPYRPPPTTGPAKPYNSQPHYGPPAPPSSSYNTHPSPYHPTPPTYGPPPGSRPGPPPGPPPRPSSGSPPLPRQGISISPSSLPHPPSLPPKPPRSNRDLPEPSRDNRGKRKHDRHNRNRDNRQGKNSSQPRPQEHGAEDGNRRNNVKAIESTASTANSLPKDRKPPAATLNRAPTVPVSKSVGKPDSAKGPGPSASNKPDETSNELPDTDNWEWEHGVIFKEPEPAHAPDEAGKPLPAHYFVDLVLPRKWDAKCIESEFVNADNLEDYVKSIHETSYWMLAQFDPAFARDGKLPCGDPLPTLVSEGNQAIQSNTPESGEWGQRSRKHSHSRDITPEERPLKRRRSPASSRSRSPVRREKDMPDNCWDTLGPRGREPRRDHDSDRRGRDLRDPSRRRSRGSRDRRRSMVGRRSRSRSVSSARSANSNASSGLDSLEAELLGRSMKTKSPKSPDDTTRRRKSSTNTKKPKKRQTKLDSAYSRRW</sequence>
<dbReference type="EMBL" id="JAGPYM010000004">
    <property type="protein sequence ID" value="KAH6895697.1"/>
    <property type="molecule type" value="Genomic_DNA"/>
</dbReference>
<gene>
    <name evidence="4" type="ORF">B0T10DRAFT_557881</name>
</gene>
<keyword evidence="1" id="KW-0479">Metal-binding</keyword>
<feature type="compositionally biased region" description="Basic residues" evidence="2">
    <location>
        <begin position="51"/>
        <end position="66"/>
    </location>
</feature>
<protein>
    <recommendedName>
        <fullName evidence="3">CCHC-type domain-containing protein</fullName>
    </recommendedName>
</protein>
<feature type="compositionally biased region" description="Pro residues" evidence="2">
    <location>
        <begin position="74"/>
        <end position="105"/>
    </location>
</feature>
<feature type="region of interest" description="Disordered" evidence="2">
    <location>
        <begin position="502"/>
        <end position="686"/>
    </location>
</feature>
<name>A0A9P8WCR0_9HYPO</name>
<feature type="compositionally biased region" description="Basic residues" evidence="2">
    <location>
        <begin position="599"/>
        <end position="618"/>
    </location>
</feature>
<feature type="compositionally biased region" description="Basic and acidic residues" evidence="2">
    <location>
        <begin position="336"/>
        <end position="346"/>
    </location>
</feature>
<feature type="compositionally biased region" description="Pro residues" evidence="2">
    <location>
        <begin position="125"/>
        <end position="140"/>
    </location>
</feature>
<dbReference type="SMART" id="SM00343">
    <property type="entry name" value="ZnF_C2HC"/>
    <property type="match status" value="1"/>
</dbReference>
<keyword evidence="1" id="KW-0862">Zinc</keyword>
<evidence type="ECO:0000313" key="4">
    <source>
        <dbReference type="EMBL" id="KAH6895697.1"/>
    </source>
</evidence>
<keyword evidence="5" id="KW-1185">Reference proteome</keyword>
<dbReference type="GO" id="GO:0008270">
    <property type="term" value="F:zinc ion binding"/>
    <property type="evidence" value="ECO:0007669"/>
    <property type="project" value="UniProtKB-KW"/>
</dbReference>
<evidence type="ECO:0000259" key="3">
    <source>
        <dbReference type="PROSITE" id="PS50158"/>
    </source>
</evidence>
<feature type="compositionally biased region" description="Pro residues" evidence="2">
    <location>
        <begin position="241"/>
        <end position="275"/>
    </location>
</feature>
<dbReference type="Pfam" id="PF00098">
    <property type="entry name" value="zf-CCHC"/>
    <property type="match status" value="1"/>
</dbReference>
<dbReference type="Gene3D" id="4.10.60.10">
    <property type="entry name" value="Zinc finger, CCHC-type"/>
    <property type="match status" value="1"/>
</dbReference>
<feature type="compositionally biased region" description="Basic and acidic residues" evidence="2">
    <location>
        <begin position="534"/>
        <end position="543"/>
    </location>
</feature>
<dbReference type="Proteomes" id="UP000777438">
    <property type="component" value="Unassembled WGS sequence"/>
</dbReference>
<feature type="compositionally biased region" description="Basic and acidic residues" evidence="2">
    <location>
        <begin position="576"/>
        <end position="598"/>
    </location>
</feature>
<feature type="compositionally biased region" description="Basic residues" evidence="2">
    <location>
        <begin position="660"/>
        <end position="675"/>
    </location>
</feature>
<evidence type="ECO:0000256" key="1">
    <source>
        <dbReference type="PROSITE-ProRule" id="PRU00047"/>
    </source>
</evidence>
<feature type="compositionally biased region" description="Pro residues" evidence="2">
    <location>
        <begin position="286"/>
        <end position="297"/>
    </location>
</feature>
<dbReference type="SUPFAM" id="SSF57756">
    <property type="entry name" value="Retrovirus zinc finger-like domains"/>
    <property type="match status" value="1"/>
</dbReference>
<organism evidence="4 5">
    <name type="scientific">Thelonectria olida</name>
    <dbReference type="NCBI Taxonomy" id="1576542"/>
    <lineage>
        <taxon>Eukaryota</taxon>
        <taxon>Fungi</taxon>
        <taxon>Dikarya</taxon>
        <taxon>Ascomycota</taxon>
        <taxon>Pezizomycotina</taxon>
        <taxon>Sordariomycetes</taxon>
        <taxon>Hypocreomycetidae</taxon>
        <taxon>Hypocreales</taxon>
        <taxon>Nectriaceae</taxon>
        <taxon>Thelonectria</taxon>
    </lineage>
</organism>
<dbReference type="InterPro" id="IPR036875">
    <property type="entry name" value="Znf_CCHC_sf"/>
</dbReference>
<reference evidence="4 5" key="1">
    <citation type="journal article" date="2021" name="Nat. Commun.">
        <title>Genetic determinants of endophytism in the Arabidopsis root mycobiome.</title>
        <authorList>
            <person name="Mesny F."/>
            <person name="Miyauchi S."/>
            <person name="Thiergart T."/>
            <person name="Pickel B."/>
            <person name="Atanasova L."/>
            <person name="Karlsson M."/>
            <person name="Huettel B."/>
            <person name="Barry K.W."/>
            <person name="Haridas S."/>
            <person name="Chen C."/>
            <person name="Bauer D."/>
            <person name="Andreopoulos W."/>
            <person name="Pangilinan J."/>
            <person name="LaButti K."/>
            <person name="Riley R."/>
            <person name="Lipzen A."/>
            <person name="Clum A."/>
            <person name="Drula E."/>
            <person name="Henrissat B."/>
            <person name="Kohler A."/>
            <person name="Grigoriev I.V."/>
            <person name="Martin F.M."/>
            <person name="Hacquard S."/>
        </authorList>
    </citation>
    <scope>NUCLEOTIDE SEQUENCE [LARGE SCALE GENOMIC DNA]</scope>
    <source>
        <strain evidence="4 5">MPI-CAGE-CH-0241</strain>
    </source>
</reference>
<keyword evidence="1" id="KW-0863">Zinc-finger</keyword>
<feature type="domain" description="CCHC-type" evidence="3">
    <location>
        <begin position="17"/>
        <end position="32"/>
    </location>
</feature>
<feature type="compositionally biased region" description="Polar residues" evidence="2">
    <location>
        <begin position="107"/>
        <end position="117"/>
    </location>
</feature>
<feature type="region of interest" description="Disordered" evidence="2">
    <location>
        <begin position="39"/>
        <end position="415"/>
    </location>
</feature>
<dbReference type="AlphaFoldDB" id="A0A9P8WCR0"/>
<comment type="caution">
    <text evidence="4">The sequence shown here is derived from an EMBL/GenBank/DDBJ whole genome shotgun (WGS) entry which is preliminary data.</text>
</comment>
<dbReference type="PROSITE" id="PS50158">
    <property type="entry name" value="ZF_CCHC"/>
    <property type="match status" value="1"/>
</dbReference>
<feature type="compositionally biased region" description="Low complexity" evidence="2">
    <location>
        <begin position="619"/>
        <end position="633"/>
    </location>
</feature>
<dbReference type="InterPro" id="IPR001878">
    <property type="entry name" value="Znf_CCHC"/>
</dbReference>
<feature type="compositionally biased region" description="Basic and acidic residues" evidence="2">
    <location>
        <begin position="299"/>
        <end position="310"/>
    </location>
</feature>
<accession>A0A9P8WCR0</accession>
<feature type="compositionally biased region" description="Pro residues" evidence="2">
    <location>
        <begin position="147"/>
        <end position="213"/>
    </location>
</feature>
<proteinExistence type="predicted"/>
<evidence type="ECO:0000256" key="2">
    <source>
        <dbReference type="SAM" id="MobiDB-lite"/>
    </source>
</evidence>
<evidence type="ECO:0000313" key="5">
    <source>
        <dbReference type="Proteomes" id="UP000777438"/>
    </source>
</evidence>